<dbReference type="PANTHER" id="PTHR34876">
    <property type="match status" value="1"/>
</dbReference>
<feature type="active site" description="Proton donor" evidence="8 10">
    <location>
        <position position="225"/>
    </location>
</feature>
<dbReference type="Pfam" id="PF01341">
    <property type="entry name" value="Glyco_hydro_6"/>
    <property type="match status" value="1"/>
</dbReference>
<dbReference type="AlphaFoldDB" id="A0A0H2SBQ0"/>
<organism evidence="14 15">
    <name type="scientific">Schizopora paradoxa</name>
    <dbReference type="NCBI Taxonomy" id="27342"/>
    <lineage>
        <taxon>Eukaryota</taxon>
        <taxon>Fungi</taxon>
        <taxon>Dikarya</taxon>
        <taxon>Basidiomycota</taxon>
        <taxon>Agaricomycotina</taxon>
        <taxon>Agaricomycetes</taxon>
        <taxon>Hymenochaetales</taxon>
        <taxon>Schizoporaceae</taxon>
        <taxon>Schizopora</taxon>
    </lineage>
</organism>
<dbReference type="InParanoid" id="A0A0H2SBQ0"/>
<name>A0A0H2SBQ0_9AGAM</name>
<keyword evidence="15" id="KW-1185">Reference proteome</keyword>
<evidence type="ECO:0000256" key="6">
    <source>
        <dbReference type="ARBA" id="ARBA00023295"/>
    </source>
</evidence>
<evidence type="ECO:0000256" key="9">
    <source>
        <dbReference type="PIRSR" id="PIRSR001100-2"/>
    </source>
</evidence>
<evidence type="ECO:0000256" key="10">
    <source>
        <dbReference type="PROSITE-ProRule" id="PRU10057"/>
    </source>
</evidence>
<evidence type="ECO:0000313" key="14">
    <source>
        <dbReference type="EMBL" id="KLO19148.1"/>
    </source>
</evidence>
<dbReference type="PRINTS" id="PR00733">
    <property type="entry name" value="GLHYDRLASE6"/>
</dbReference>
<dbReference type="Gene3D" id="3.20.20.40">
    <property type="entry name" value="1, 4-beta cellobiohydrolase"/>
    <property type="match status" value="1"/>
</dbReference>
<keyword evidence="5 11" id="KW-0119">Carbohydrate metabolism</keyword>
<dbReference type="SUPFAM" id="SSF51989">
    <property type="entry name" value="Glycosyl hydrolases family 6, cellulases"/>
    <property type="match status" value="1"/>
</dbReference>
<dbReference type="STRING" id="27342.A0A0H2SBQ0"/>
<dbReference type="PROSITE" id="PS00656">
    <property type="entry name" value="GLYCOSYL_HYDROL_F6_2"/>
    <property type="match status" value="1"/>
</dbReference>
<dbReference type="EC" id="3.2.1.-" evidence="11"/>
<gene>
    <name evidence="14" type="ORF">SCHPADRAFT_76647</name>
</gene>
<feature type="binding site" evidence="9">
    <location>
        <position position="369"/>
    </location>
    <ligand>
        <name>substrate</name>
    </ligand>
</feature>
<feature type="domain" description="CBM1" evidence="13">
    <location>
        <begin position="19"/>
        <end position="55"/>
    </location>
</feature>
<dbReference type="InterPro" id="IPR016288">
    <property type="entry name" value="Beta_cellobiohydrolase"/>
</dbReference>
<dbReference type="SMART" id="SM00236">
    <property type="entry name" value="fCBD"/>
    <property type="match status" value="1"/>
</dbReference>
<feature type="signal peptide" evidence="11">
    <location>
        <begin position="1"/>
        <end position="19"/>
    </location>
</feature>
<dbReference type="SUPFAM" id="SSF57180">
    <property type="entry name" value="Cellulose-binding domain"/>
    <property type="match status" value="1"/>
</dbReference>
<evidence type="ECO:0000256" key="7">
    <source>
        <dbReference type="ARBA" id="ARBA00023326"/>
    </source>
</evidence>
<feature type="binding site" evidence="9">
    <location>
        <position position="273"/>
    </location>
    <ligand>
        <name>substrate</name>
    </ligand>
</feature>
<feature type="chain" id="PRO_5005118482" description="Glucanase" evidence="11">
    <location>
        <begin position="20"/>
        <end position="448"/>
    </location>
</feature>
<keyword evidence="7 11" id="KW-0624">Polysaccharide degradation</keyword>
<dbReference type="GO" id="GO:0005576">
    <property type="term" value="C:extracellular region"/>
    <property type="evidence" value="ECO:0007669"/>
    <property type="project" value="InterPro"/>
</dbReference>
<dbReference type="PROSITE" id="PS00562">
    <property type="entry name" value="CBM1_1"/>
    <property type="match status" value="1"/>
</dbReference>
<reference evidence="14 15" key="1">
    <citation type="submission" date="2015-04" db="EMBL/GenBank/DDBJ databases">
        <title>Complete genome sequence of Schizopora paradoxa KUC8140, a cosmopolitan wood degrader in East Asia.</title>
        <authorList>
            <consortium name="DOE Joint Genome Institute"/>
            <person name="Min B."/>
            <person name="Park H."/>
            <person name="Jang Y."/>
            <person name="Kim J.-J."/>
            <person name="Kim K.H."/>
            <person name="Pangilinan J."/>
            <person name="Lipzen A."/>
            <person name="Riley R."/>
            <person name="Grigoriev I.V."/>
            <person name="Spatafora J.W."/>
            <person name="Choi I.-G."/>
        </authorList>
    </citation>
    <scope>NUCLEOTIDE SEQUENCE [LARGE SCALE GENOMIC DNA]</scope>
    <source>
        <strain evidence="14 15">KUC8140</strain>
    </source>
</reference>
<dbReference type="InterPro" id="IPR001524">
    <property type="entry name" value="Glyco_hydro_6_CS"/>
</dbReference>
<dbReference type="GO" id="GO:0004553">
    <property type="term" value="F:hydrolase activity, hydrolyzing O-glycosyl compounds"/>
    <property type="evidence" value="ECO:0007669"/>
    <property type="project" value="InterPro"/>
</dbReference>
<evidence type="ECO:0000256" key="1">
    <source>
        <dbReference type="ARBA" id="ARBA00022729"/>
    </source>
</evidence>
<dbReference type="InterPro" id="IPR035971">
    <property type="entry name" value="CBD_sf"/>
</dbReference>
<feature type="region of interest" description="Disordered" evidence="12">
    <location>
        <begin position="65"/>
        <end position="93"/>
    </location>
</feature>
<comment type="similarity">
    <text evidence="11">Belongs to the glycosyl hydrolase family 6.</text>
</comment>
<dbReference type="PIRSF" id="PIRSF001100">
    <property type="entry name" value="Beta_cellobiohydrolase"/>
    <property type="match status" value="1"/>
</dbReference>
<accession>A0A0H2SBQ0</accession>
<dbReference type="PANTHER" id="PTHR34876:SF4">
    <property type="entry name" value="1,4-BETA-D-GLUCAN CELLOBIOHYDROLASE C-RELATED"/>
    <property type="match status" value="1"/>
</dbReference>
<feature type="binding site" evidence="9">
    <location>
        <position position="309"/>
    </location>
    <ligand>
        <name>substrate</name>
    </ligand>
</feature>
<feature type="binding site" evidence="9">
    <location>
        <position position="401"/>
    </location>
    <ligand>
        <name>substrate</name>
    </ligand>
</feature>
<proteinExistence type="inferred from homology"/>
<evidence type="ECO:0000313" key="15">
    <source>
        <dbReference type="Proteomes" id="UP000053477"/>
    </source>
</evidence>
<dbReference type="OrthoDB" id="64893at2759"/>
<evidence type="ECO:0000256" key="2">
    <source>
        <dbReference type="ARBA" id="ARBA00022801"/>
    </source>
</evidence>
<evidence type="ECO:0000256" key="5">
    <source>
        <dbReference type="ARBA" id="ARBA00023277"/>
    </source>
</evidence>
<dbReference type="GO" id="GO:0030248">
    <property type="term" value="F:cellulose binding"/>
    <property type="evidence" value="ECO:0007669"/>
    <property type="project" value="InterPro"/>
</dbReference>
<keyword evidence="6 11" id="KW-0326">Glycosidase</keyword>
<sequence>MFKLAALASLLALVPYVSAQSQLYGQCGGMGWTGPTTCVSGSSCVVSNPYYSQCLPGAAAPPSSSSSSSVSHSSSSSSASGTATSSAPGTTTTPTAGNPFANCNVYLSPYYANEINAAVAQISDATTAAKAAKVASIPTFIWLDSVSKIPSLDTYMADAESMGGCQLVQIVIYDLPNRDCHAKASNGEFTIANNGVANYENYIDQIVAIIKKYPTVKVVAVIEPDSLANLVTNLSDPNCANAQTAYLTCVNYALKQLSSVNVISYMDAGHAGWLGWASNLGPAAQLFAQVYKNAGSPPQVRGLATDVSNYNALTTNSPDPITQGDACYDEMLYIQALAPLLQQQGFPASFIVDQSRSGVQNIRTAWGDWCNVKGAGFGPRPSTNTGSSLIDSIVWVKPGGECDGTSNSSSARYDSSCSQSDALQPAPEAGTWFQTYFVDLVTNANPPL</sequence>
<keyword evidence="4" id="KW-1015">Disulfide bond</keyword>
<dbReference type="FunFam" id="3.20.20.40:FF:000001">
    <property type="entry name" value="Glucanase"/>
    <property type="match status" value="1"/>
</dbReference>
<feature type="binding site" evidence="9">
    <location>
        <position position="142"/>
    </location>
    <ligand>
        <name>substrate</name>
    </ligand>
</feature>
<evidence type="ECO:0000256" key="12">
    <source>
        <dbReference type="SAM" id="MobiDB-lite"/>
    </source>
</evidence>
<feature type="active site" description="Proton acceptor" evidence="8">
    <location>
        <position position="403"/>
    </location>
</feature>
<feature type="binding site" evidence="9">
    <location>
        <position position="397"/>
    </location>
    <ligand>
        <name>substrate</name>
    </ligand>
</feature>
<evidence type="ECO:0000259" key="13">
    <source>
        <dbReference type="PROSITE" id="PS51164"/>
    </source>
</evidence>
<evidence type="ECO:0000256" key="3">
    <source>
        <dbReference type="ARBA" id="ARBA00023001"/>
    </source>
</evidence>
<protein>
    <recommendedName>
        <fullName evidence="11">Glucanase</fullName>
        <ecNumber evidence="11">3.2.1.-</ecNumber>
    </recommendedName>
</protein>
<dbReference type="Proteomes" id="UP000053477">
    <property type="component" value="Unassembled WGS sequence"/>
</dbReference>
<dbReference type="InterPro" id="IPR036434">
    <property type="entry name" value="Beta_cellobiohydrolase_sf"/>
</dbReference>
<keyword evidence="3 11" id="KW-0136">Cellulose degradation</keyword>
<dbReference type="PROSITE" id="PS51164">
    <property type="entry name" value="CBM1_2"/>
    <property type="match status" value="1"/>
</dbReference>
<keyword evidence="2 11" id="KW-0378">Hydrolase</keyword>
<evidence type="ECO:0000256" key="11">
    <source>
        <dbReference type="RuleBase" id="RU361186"/>
    </source>
</evidence>
<dbReference type="Pfam" id="PF00734">
    <property type="entry name" value="CBM_1"/>
    <property type="match status" value="1"/>
</dbReference>
<feature type="binding site" evidence="9">
    <location>
        <position position="144"/>
    </location>
    <ligand>
        <name>substrate</name>
    </ligand>
</feature>
<dbReference type="InterPro" id="IPR000254">
    <property type="entry name" value="CBD"/>
</dbReference>
<evidence type="ECO:0000256" key="4">
    <source>
        <dbReference type="ARBA" id="ARBA00023157"/>
    </source>
</evidence>
<keyword evidence="1 11" id="KW-0732">Signal</keyword>
<feature type="binding site" evidence="9">
    <location>
        <position position="270"/>
    </location>
    <ligand>
        <name>substrate</name>
    </ligand>
</feature>
<dbReference type="GO" id="GO:0030245">
    <property type="term" value="P:cellulose catabolic process"/>
    <property type="evidence" value="ECO:0007669"/>
    <property type="project" value="UniProtKB-KW"/>
</dbReference>
<dbReference type="EMBL" id="KQ085888">
    <property type="protein sequence ID" value="KLO19148.1"/>
    <property type="molecule type" value="Genomic_DNA"/>
</dbReference>
<evidence type="ECO:0000256" key="8">
    <source>
        <dbReference type="PIRSR" id="PIRSR001100-1"/>
    </source>
</evidence>